<reference evidence="6" key="1">
    <citation type="submission" date="2021-12" db="EMBL/GenBank/DDBJ databases">
        <title>Enterovibrio ZSDZ35 sp. nov. and Enterovibrio ZSDZ42 sp. nov., isolated from coastal seawater in Qingdao.</title>
        <authorList>
            <person name="Zhang P."/>
        </authorList>
    </citation>
    <scope>NUCLEOTIDE SEQUENCE</scope>
    <source>
        <strain evidence="6">ZSDZ42</strain>
    </source>
</reference>
<dbReference type="SMART" id="SM00354">
    <property type="entry name" value="HTH_LACI"/>
    <property type="match status" value="1"/>
</dbReference>
<dbReference type="InterPro" id="IPR010982">
    <property type="entry name" value="Lambda_DNA-bd_dom_sf"/>
</dbReference>
<dbReference type="Gene3D" id="3.40.50.2300">
    <property type="match status" value="2"/>
</dbReference>
<keyword evidence="2" id="KW-0805">Transcription regulation</keyword>
<evidence type="ECO:0000256" key="4">
    <source>
        <dbReference type="ARBA" id="ARBA00023163"/>
    </source>
</evidence>
<dbReference type="Gene3D" id="1.10.260.40">
    <property type="entry name" value="lambda repressor-like DNA-binding domains"/>
    <property type="match status" value="1"/>
</dbReference>
<protein>
    <recommendedName>
        <fullName evidence="1">Autoinducer 2-binding periplasmic protein LuxP</fullName>
    </recommendedName>
</protein>
<name>A0ABT5R7V0_9GAMM</name>
<comment type="caution">
    <text evidence="6">The sequence shown here is derived from an EMBL/GenBank/DDBJ whole genome shotgun (WGS) entry which is preliminary data.</text>
</comment>
<dbReference type="Pfam" id="PF00356">
    <property type="entry name" value="LacI"/>
    <property type="match status" value="1"/>
</dbReference>
<evidence type="ECO:0000259" key="5">
    <source>
        <dbReference type="PROSITE" id="PS50932"/>
    </source>
</evidence>
<evidence type="ECO:0000256" key="2">
    <source>
        <dbReference type="ARBA" id="ARBA00023015"/>
    </source>
</evidence>
<evidence type="ECO:0000256" key="1">
    <source>
        <dbReference type="ARBA" id="ARBA00022181"/>
    </source>
</evidence>
<accession>A0ABT5R7V0</accession>
<sequence>MTRKVTIKQIADKAGVSVATVDRVINKRAPVKSDTIELVLSAAAELGWRASTPINLSHNILTEQERVHCGFLIQRNVSPFLVEELKRLTKTSLSLSATFSIEIIEDLDPKNVANKIREFSQRVDALAITAIDHPYVSEAIDNVSENNVPVVALLSDITSPNLAGYIGTDNRKRGRTSAWAMHHFCGKEGKIGVLIGSHRYVSQEDREISFRSYFREKAPSFTVLESIVCLDDADLAYRATLRLLKEHADLVGVFSAGGGSAGIIRAFAEHCGDKTTTQGETYQNKPFYVSPELTPETRNGLIGGAIDMVISADFAQIAQTAAKMLISRKRDPRYTPKQFVILPFSVYTSENI</sequence>
<dbReference type="PANTHER" id="PTHR30146:SF152">
    <property type="entry name" value="TRANSCRIPTIONAL REGULATORY PROTEIN"/>
    <property type="match status" value="1"/>
</dbReference>
<evidence type="ECO:0000313" key="6">
    <source>
        <dbReference type="EMBL" id="MDD1796336.1"/>
    </source>
</evidence>
<evidence type="ECO:0000313" key="7">
    <source>
        <dbReference type="Proteomes" id="UP001149400"/>
    </source>
</evidence>
<dbReference type="SUPFAM" id="SSF47413">
    <property type="entry name" value="lambda repressor-like DNA-binding domains"/>
    <property type="match status" value="1"/>
</dbReference>
<dbReference type="CDD" id="cd06307">
    <property type="entry name" value="PBP1_sugar_binding"/>
    <property type="match status" value="1"/>
</dbReference>
<keyword evidence="4" id="KW-0804">Transcription</keyword>
<dbReference type="Proteomes" id="UP001149400">
    <property type="component" value="Unassembled WGS sequence"/>
</dbReference>
<keyword evidence="3 6" id="KW-0238">DNA-binding</keyword>
<dbReference type="CDD" id="cd01392">
    <property type="entry name" value="HTH_LacI"/>
    <property type="match status" value="1"/>
</dbReference>
<dbReference type="EMBL" id="JAJUBC010000052">
    <property type="protein sequence ID" value="MDD1796336.1"/>
    <property type="molecule type" value="Genomic_DNA"/>
</dbReference>
<dbReference type="PROSITE" id="PS50932">
    <property type="entry name" value="HTH_LACI_2"/>
    <property type="match status" value="1"/>
</dbReference>
<dbReference type="SUPFAM" id="SSF53822">
    <property type="entry name" value="Periplasmic binding protein-like I"/>
    <property type="match status" value="1"/>
</dbReference>
<dbReference type="PANTHER" id="PTHR30146">
    <property type="entry name" value="LACI-RELATED TRANSCRIPTIONAL REPRESSOR"/>
    <property type="match status" value="1"/>
</dbReference>
<dbReference type="InterPro" id="IPR000843">
    <property type="entry name" value="HTH_LacI"/>
</dbReference>
<dbReference type="InterPro" id="IPR028082">
    <property type="entry name" value="Peripla_BP_I"/>
</dbReference>
<dbReference type="GO" id="GO:0003677">
    <property type="term" value="F:DNA binding"/>
    <property type="evidence" value="ECO:0007669"/>
    <property type="project" value="UniProtKB-KW"/>
</dbReference>
<organism evidence="6 7">
    <name type="scientific">Enterovibrio gelatinilyticus</name>
    <dbReference type="NCBI Taxonomy" id="2899819"/>
    <lineage>
        <taxon>Bacteria</taxon>
        <taxon>Pseudomonadati</taxon>
        <taxon>Pseudomonadota</taxon>
        <taxon>Gammaproteobacteria</taxon>
        <taxon>Vibrionales</taxon>
        <taxon>Vibrionaceae</taxon>
        <taxon>Enterovibrio</taxon>
    </lineage>
</organism>
<gene>
    <name evidence="6" type="ORF">LRP50_24755</name>
</gene>
<dbReference type="RefSeq" id="WP_274167067.1">
    <property type="nucleotide sequence ID" value="NZ_JAJUBC010000052.1"/>
</dbReference>
<evidence type="ECO:0000256" key="3">
    <source>
        <dbReference type="ARBA" id="ARBA00023125"/>
    </source>
</evidence>
<proteinExistence type="predicted"/>
<dbReference type="InterPro" id="IPR025997">
    <property type="entry name" value="SBP_2_dom"/>
</dbReference>
<keyword evidence="7" id="KW-1185">Reference proteome</keyword>
<feature type="domain" description="HTH lacI-type" evidence="5">
    <location>
        <begin position="5"/>
        <end position="58"/>
    </location>
</feature>
<dbReference type="Pfam" id="PF13407">
    <property type="entry name" value="Peripla_BP_4"/>
    <property type="match status" value="1"/>
</dbReference>